<dbReference type="Proteomes" id="UP000266841">
    <property type="component" value="Unassembled WGS sequence"/>
</dbReference>
<keyword evidence="2" id="KW-0732">Signal</keyword>
<gene>
    <name evidence="3" type="ORF">THAOC_36902</name>
</gene>
<evidence type="ECO:0000313" key="4">
    <source>
        <dbReference type="Proteomes" id="UP000266841"/>
    </source>
</evidence>
<feature type="signal peptide" evidence="2">
    <location>
        <begin position="1"/>
        <end position="21"/>
    </location>
</feature>
<dbReference type="EMBL" id="AGNL01049556">
    <property type="protein sequence ID" value="EJK44549.1"/>
    <property type="molecule type" value="Genomic_DNA"/>
</dbReference>
<feature type="chain" id="PRO_5003836516" evidence="2">
    <location>
        <begin position="22"/>
        <end position="494"/>
    </location>
</feature>
<comment type="caution">
    <text evidence="3">The sequence shown here is derived from an EMBL/GenBank/DDBJ whole genome shotgun (WGS) entry which is preliminary data.</text>
</comment>
<dbReference type="eggNOG" id="KOG3178">
    <property type="taxonomic scope" value="Eukaryota"/>
</dbReference>
<feature type="compositionally biased region" description="Polar residues" evidence="1">
    <location>
        <begin position="441"/>
        <end position="453"/>
    </location>
</feature>
<organism evidence="3 4">
    <name type="scientific">Thalassiosira oceanica</name>
    <name type="common">Marine diatom</name>
    <dbReference type="NCBI Taxonomy" id="159749"/>
    <lineage>
        <taxon>Eukaryota</taxon>
        <taxon>Sar</taxon>
        <taxon>Stramenopiles</taxon>
        <taxon>Ochrophyta</taxon>
        <taxon>Bacillariophyta</taxon>
        <taxon>Coscinodiscophyceae</taxon>
        <taxon>Thalassiosirophycidae</taxon>
        <taxon>Thalassiosirales</taxon>
        <taxon>Thalassiosiraceae</taxon>
        <taxon>Thalassiosira</taxon>
    </lineage>
</organism>
<dbReference type="AlphaFoldDB" id="K0R131"/>
<evidence type="ECO:0000256" key="2">
    <source>
        <dbReference type="SAM" id="SignalP"/>
    </source>
</evidence>
<keyword evidence="4" id="KW-1185">Reference proteome</keyword>
<name>K0R131_THAOC</name>
<feature type="region of interest" description="Disordered" evidence="1">
    <location>
        <begin position="438"/>
        <end position="468"/>
    </location>
</feature>
<accession>K0R131</accession>
<reference evidence="3 4" key="1">
    <citation type="journal article" date="2012" name="Genome Biol.">
        <title>Genome and low-iron response of an oceanic diatom adapted to chronic iron limitation.</title>
        <authorList>
            <person name="Lommer M."/>
            <person name="Specht M."/>
            <person name="Roy A.S."/>
            <person name="Kraemer L."/>
            <person name="Andreson R."/>
            <person name="Gutowska M.A."/>
            <person name="Wolf J."/>
            <person name="Bergner S.V."/>
            <person name="Schilhabel M.B."/>
            <person name="Klostermeier U.C."/>
            <person name="Beiko R.G."/>
            <person name="Rosenstiel P."/>
            <person name="Hippler M."/>
            <person name="Laroche J."/>
        </authorList>
    </citation>
    <scope>NUCLEOTIDE SEQUENCE [LARGE SCALE GENOMIC DNA]</scope>
    <source>
        <strain evidence="3 4">CCMP1005</strain>
    </source>
</reference>
<feature type="compositionally biased region" description="Polar residues" evidence="1">
    <location>
        <begin position="326"/>
        <end position="352"/>
    </location>
</feature>
<proteinExistence type="predicted"/>
<feature type="compositionally biased region" description="Polar residues" evidence="1">
    <location>
        <begin position="250"/>
        <end position="262"/>
    </location>
</feature>
<evidence type="ECO:0000313" key="3">
    <source>
        <dbReference type="EMBL" id="EJK44549.1"/>
    </source>
</evidence>
<protein>
    <submittedName>
        <fullName evidence="3">Uncharacterized protein</fullName>
    </submittedName>
</protein>
<sequence>MQDKSLVFFGMVCLFGKLAECGGSSNPTRRLVAQSATYNPTYEAPACLGVGSSCDSGALMMGVKSFELNYPNTLYSTCADTSESVYQQDEYINSVAVRSKDGGVMRAGSPLELVVDVNTATSVTGRGREDAKQTLHVFYASEHYVRNDPAYVVSPDPTSHFYGGHWKYITSTLLDPLQGTVTSVLNFEIPVDNYFNSTICEPNCGLQALRINYGYGEYALSPCTSFPLWGTSFTDVDDLVFRVEPYAQDSPPTQTPTASLETLTDPPTHEKSDFRFVCANSMTEALTQCLGNPECPTGRECSGGTNCYPIHCSDCPFECLPSPSATPTNDITSSPSLSPVSIEPTSSPQTFEPTRMMPITSTSFPTAMRPGSVVLTSEPTLEVDEDDANVAGGGHDSTGEDLDDDYEYTTMGDDNADFDILVYDDDAVGANEDDSVLTVEPSESSSNLPSVAPTTPPEELRLYDEVPPNEDDSAAPMILAKFGFLASILVTMWI</sequence>
<feature type="region of interest" description="Disordered" evidence="1">
    <location>
        <begin position="326"/>
        <end position="356"/>
    </location>
</feature>
<feature type="region of interest" description="Disordered" evidence="1">
    <location>
        <begin position="247"/>
        <end position="266"/>
    </location>
</feature>
<evidence type="ECO:0000256" key="1">
    <source>
        <dbReference type="SAM" id="MobiDB-lite"/>
    </source>
</evidence>